<organism evidence="6 7">
    <name type="scientific">Streptomyces carminius</name>
    <dbReference type="NCBI Taxonomy" id="2665496"/>
    <lineage>
        <taxon>Bacteria</taxon>
        <taxon>Bacillati</taxon>
        <taxon>Actinomycetota</taxon>
        <taxon>Actinomycetes</taxon>
        <taxon>Kitasatosporales</taxon>
        <taxon>Streptomycetaceae</taxon>
        <taxon>Streptomyces</taxon>
    </lineage>
</organism>
<evidence type="ECO:0000259" key="5">
    <source>
        <dbReference type="Pfam" id="PF12802"/>
    </source>
</evidence>
<proteinExistence type="predicted"/>
<dbReference type="InterPro" id="IPR036388">
    <property type="entry name" value="WH-like_DNA-bd_sf"/>
</dbReference>
<evidence type="ECO:0000256" key="1">
    <source>
        <dbReference type="ARBA" id="ARBA00023015"/>
    </source>
</evidence>
<evidence type="ECO:0000256" key="3">
    <source>
        <dbReference type="ARBA" id="ARBA00023163"/>
    </source>
</evidence>
<keyword evidence="1" id="KW-0805">Transcription regulation</keyword>
<gene>
    <name evidence="6" type="ORF">CUT44_15115</name>
</gene>
<dbReference type="AlphaFoldDB" id="A0A2M8LYB8"/>
<keyword evidence="3" id="KW-0804">Transcription</keyword>
<keyword evidence="2" id="KW-0238">DNA-binding</keyword>
<dbReference type="InterPro" id="IPR052362">
    <property type="entry name" value="HTH-GbsR_regulator"/>
</dbReference>
<sequence>MVPPAVNWKDGRVVNEHSGEPGGADAPGGPAEEARAAEVADFVERFAAELTQAGLQRMASRVFACLLADQAGALSSAELSERLRISPAAVSGAVRYLSQVHLVTREREPGSRRERYRVHVDIWYQAMADRGPLLDRWTATLERGVKALGPDTPAGRRIAESAEFFAFMRRELPLMMERWYAHRDADRAG</sequence>
<dbReference type="PANTHER" id="PTHR38465:SF2">
    <property type="entry name" value="HTH-TYPE TRANSCRIPTIONAL REGULATOR MMPR5"/>
    <property type="match status" value="1"/>
</dbReference>
<evidence type="ECO:0000256" key="2">
    <source>
        <dbReference type="ARBA" id="ARBA00023125"/>
    </source>
</evidence>
<keyword evidence="7" id="KW-1185">Reference proteome</keyword>
<dbReference type="GO" id="GO:0003677">
    <property type="term" value="F:DNA binding"/>
    <property type="evidence" value="ECO:0007669"/>
    <property type="project" value="UniProtKB-KW"/>
</dbReference>
<feature type="compositionally biased region" description="Basic and acidic residues" evidence="4">
    <location>
        <begin position="9"/>
        <end position="19"/>
    </location>
</feature>
<reference evidence="6 7" key="1">
    <citation type="submission" date="2017-11" db="EMBL/GenBank/DDBJ databases">
        <title>Streptomyces carmine sp. nov., a novel actinomycete isolated from Sophora alopecuroides in Xinjiang, China.</title>
        <authorList>
            <person name="Wang Y."/>
            <person name="Luo X."/>
            <person name="Wan C."/>
            <person name="Zhang L."/>
        </authorList>
    </citation>
    <scope>NUCLEOTIDE SEQUENCE [LARGE SCALE GENOMIC DNA]</scope>
    <source>
        <strain evidence="6 7">TRM SA0054</strain>
    </source>
</reference>
<dbReference type="GO" id="GO:0003700">
    <property type="term" value="F:DNA-binding transcription factor activity"/>
    <property type="evidence" value="ECO:0007669"/>
    <property type="project" value="InterPro"/>
</dbReference>
<name>A0A2M8LYB8_9ACTN</name>
<feature type="domain" description="HTH marR-type" evidence="5">
    <location>
        <begin position="54"/>
        <end position="114"/>
    </location>
</feature>
<protein>
    <submittedName>
        <fullName evidence="6">MarR family transcriptional regulator</fullName>
    </submittedName>
</protein>
<dbReference type="PANTHER" id="PTHR38465">
    <property type="entry name" value="HTH-TYPE TRANSCRIPTIONAL REGULATOR MJ1563-RELATED"/>
    <property type="match status" value="1"/>
</dbReference>
<dbReference type="Proteomes" id="UP000230407">
    <property type="component" value="Unassembled WGS sequence"/>
</dbReference>
<evidence type="ECO:0000313" key="6">
    <source>
        <dbReference type="EMBL" id="PJE96967.1"/>
    </source>
</evidence>
<feature type="region of interest" description="Disordered" evidence="4">
    <location>
        <begin position="1"/>
        <end position="32"/>
    </location>
</feature>
<comment type="caution">
    <text evidence="6">The sequence shown here is derived from an EMBL/GenBank/DDBJ whole genome shotgun (WGS) entry which is preliminary data.</text>
</comment>
<dbReference type="EMBL" id="PGGW01000052">
    <property type="protein sequence ID" value="PJE96967.1"/>
    <property type="molecule type" value="Genomic_DNA"/>
</dbReference>
<accession>A0A2M8LYB8</accession>
<dbReference type="Pfam" id="PF12802">
    <property type="entry name" value="MarR_2"/>
    <property type="match status" value="1"/>
</dbReference>
<dbReference type="InterPro" id="IPR000835">
    <property type="entry name" value="HTH_MarR-typ"/>
</dbReference>
<dbReference type="Gene3D" id="1.10.10.10">
    <property type="entry name" value="Winged helix-like DNA-binding domain superfamily/Winged helix DNA-binding domain"/>
    <property type="match status" value="1"/>
</dbReference>
<dbReference type="InterPro" id="IPR036390">
    <property type="entry name" value="WH_DNA-bd_sf"/>
</dbReference>
<evidence type="ECO:0000313" key="7">
    <source>
        <dbReference type="Proteomes" id="UP000230407"/>
    </source>
</evidence>
<evidence type="ECO:0000256" key="4">
    <source>
        <dbReference type="SAM" id="MobiDB-lite"/>
    </source>
</evidence>
<dbReference type="Gene3D" id="1.10.287.160">
    <property type="entry name" value="HR1 repeat"/>
    <property type="match status" value="1"/>
</dbReference>
<dbReference type="SUPFAM" id="SSF46785">
    <property type="entry name" value="Winged helix' DNA-binding domain"/>
    <property type="match status" value="1"/>
</dbReference>